<feature type="compositionally biased region" description="Polar residues" evidence="1">
    <location>
        <begin position="15"/>
        <end position="26"/>
    </location>
</feature>
<reference evidence="3" key="2">
    <citation type="submission" date="2023-06" db="EMBL/GenBank/DDBJ databases">
        <authorList>
            <consortium name="Lawrence Berkeley National Laboratory"/>
            <person name="Haridas S."/>
            <person name="Hensen N."/>
            <person name="Bonometti L."/>
            <person name="Westerberg I."/>
            <person name="Brannstrom I.O."/>
            <person name="Guillou S."/>
            <person name="Cros-Aarteil S."/>
            <person name="Calhoun S."/>
            <person name="Kuo A."/>
            <person name="Mondo S."/>
            <person name="Pangilinan J."/>
            <person name="Riley R."/>
            <person name="Labutti K."/>
            <person name="Andreopoulos B."/>
            <person name="Lipzen A."/>
            <person name="Chen C."/>
            <person name="Yanf M."/>
            <person name="Daum C."/>
            <person name="Ng V."/>
            <person name="Clum A."/>
            <person name="Steindorff A."/>
            <person name="Ohm R."/>
            <person name="Martin F."/>
            <person name="Silar P."/>
            <person name="Natvig D."/>
            <person name="Lalanne C."/>
            <person name="Gautier V."/>
            <person name="Ament-Velasquez S.L."/>
            <person name="Kruys A."/>
            <person name="Hutchinson M.I."/>
            <person name="Powell A.J."/>
            <person name="Barry K."/>
            <person name="Miller A.N."/>
            <person name="Grigoriev I.V."/>
            <person name="Debuchy R."/>
            <person name="Gladieux P."/>
            <person name="Thoren M.H."/>
            <person name="Johannesson H."/>
        </authorList>
    </citation>
    <scope>NUCLEOTIDE SEQUENCE</scope>
    <source>
        <strain evidence="3">SMH4131-1</strain>
    </source>
</reference>
<organism evidence="3 4">
    <name type="scientific">Cercophora scortea</name>
    <dbReference type="NCBI Taxonomy" id="314031"/>
    <lineage>
        <taxon>Eukaryota</taxon>
        <taxon>Fungi</taxon>
        <taxon>Dikarya</taxon>
        <taxon>Ascomycota</taxon>
        <taxon>Pezizomycotina</taxon>
        <taxon>Sordariomycetes</taxon>
        <taxon>Sordariomycetidae</taxon>
        <taxon>Sordariales</taxon>
        <taxon>Lasiosphaeriaceae</taxon>
        <taxon>Cercophora</taxon>
    </lineage>
</organism>
<feature type="compositionally biased region" description="Polar residues" evidence="1">
    <location>
        <begin position="214"/>
        <end position="223"/>
    </location>
</feature>
<feature type="region of interest" description="Disordered" evidence="1">
    <location>
        <begin position="158"/>
        <end position="239"/>
    </location>
</feature>
<proteinExistence type="predicted"/>
<feature type="compositionally biased region" description="Basic residues" evidence="1">
    <location>
        <begin position="36"/>
        <end position="45"/>
    </location>
</feature>
<dbReference type="Pfam" id="PF13878">
    <property type="entry name" value="zf-C2H2_3"/>
    <property type="match status" value="1"/>
</dbReference>
<feature type="compositionally biased region" description="Polar residues" evidence="1">
    <location>
        <begin position="69"/>
        <end position="79"/>
    </location>
</feature>
<accession>A0AAE0M3N1</accession>
<protein>
    <recommendedName>
        <fullName evidence="2">N-acetyltransferase ESCO zinc-finger domain-containing protein</fullName>
    </recommendedName>
</protein>
<name>A0AAE0M3N1_9PEZI</name>
<comment type="caution">
    <text evidence="3">The sequence shown here is derived from an EMBL/GenBank/DDBJ whole genome shotgun (WGS) entry which is preliminary data.</text>
</comment>
<dbReference type="InterPro" id="IPR028005">
    <property type="entry name" value="AcTrfase_ESCO_Znf_dom"/>
</dbReference>
<evidence type="ECO:0000313" key="4">
    <source>
        <dbReference type="Proteomes" id="UP001286456"/>
    </source>
</evidence>
<gene>
    <name evidence="3" type="ORF">B0T19DRAFT_301111</name>
</gene>
<evidence type="ECO:0000259" key="2">
    <source>
        <dbReference type="Pfam" id="PF13878"/>
    </source>
</evidence>
<dbReference type="EMBL" id="JAUEPO010000007">
    <property type="protein sequence ID" value="KAK3317885.1"/>
    <property type="molecule type" value="Genomic_DNA"/>
</dbReference>
<keyword evidence="4" id="KW-1185">Reference proteome</keyword>
<feature type="domain" description="N-acetyltransferase ESCO zinc-finger" evidence="2">
    <location>
        <begin position="242"/>
        <end position="281"/>
    </location>
</feature>
<feature type="compositionally biased region" description="Pro residues" evidence="1">
    <location>
        <begin position="118"/>
        <end position="129"/>
    </location>
</feature>
<sequence>MDMTTRPHPAGSMAATVSSVPTTDLGVSTDAIALPGRKKPLRTYSRRSVLSKEPALPSPERSPRHADLSDTSPTKTSPQAPRLPTPEQPRGSILAYFKALPSRPNTTPATACPENAEPTPPRIPPPSPPLLVSNLRKRRRLTMRPDILGVYLDLFNDSSRDTTDEKHRIEEGKDNAQRHSPEGLPSPLAPSTNPLPRVDWPSLDEISTDPPATLTGTARSTLAQAAGNKKRCRKRAPKDMVQTTLSLSIKPDPGFTLCEECGILYNPLNEKDRKEHKTRHAAHVRSKRKAELTSFSA</sequence>
<feature type="region of interest" description="Disordered" evidence="1">
    <location>
        <begin position="1"/>
        <end position="129"/>
    </location>
</feature>
<feature type="region of interest" description="Disordered" evidence="1">
    <location>
        <begin position="269"/>
        <end position="297"/>
    </location>
</feature>
<evidence type="ECO:0000313" key="3">
    <source>
        <dbReference type="EMBL" id="KAK3317885.1"/>
    </source>
</evidence>
<feature type="compositionally biased region" description="Basic residues" evidence="1">
    <location>
        <begin position="276"/>
        <end position="288"/>
    </location>
</feature>
<evidence type="ECO:0000256" key="1">
    <source>
        <dbReference type="SAM" id="MobiDB-lite"/>
    </source>
</evidence>
<reference evidence="3" key="1">
    <citation type="journal article" date="2023" name="Mol. Phylogenet. Evol.">
        <title>Genome-scale phylogeny and comparative genomics of the fungal order Sordariales.</title>
        <authorList>
            <person name="Hensen N."/>
            <person name="Bonometti L."/>
            <person name="Westerberg I."/>
            <person name="Brannstrom I.O."/>
            <person name="Guillou S."/>
            <person name="Cros-Aarteil S."/>
            <person name="Calhoun S."/>
            <person name="Haridas S."/>
            <person name="Kuo A."/>
            <person name="Mondo S."/>
            <person name="Pangilinan J."/>
            <person name="Riley R."/>
            <person name="LaButti K."/>
            <person name="Andreopoulos B."/>
            <person name="Lipzen A."/>
            <person name="Chen C."/>
            <person name="Yan M."/>
            <person name="Daum C."/>
            <person name="Ng V."/>
            <person name="Clum A."/>
            <person name="Steindorff A."/>
            <person name="Ohm R.A."/>
            <person name="Martin F."/>
            <person name="Silar P."/>
            <person name="Natvig D.O."/>
            <person name="Lalanne C."/>
            <person name="Gautier V."/>
            <person name="Ament-Velasquez S.L."/>
            <person name="Kruys A."/>
            <person name="Hutchinson M.I."/>
            <person name="Powell A.J."/>
            <person name="Barry K."/>
            <person name="Miller A.N."/>
            <person name="Grigoriev I.V."/>
            <person name="Debuchy R."/>
            <person name="Gladieux P."/>
            <person name="Hiltunen Thoren M."/>
            <person name="Johannesson H."/>
        </authorList>
    </citation>
    <scope>NUCLEOTIDE SEQUENCE</scope>
    <source>
        <strain evidence="3">SMH4131-1</strain>
    </source>
</reference>
<dbReference type="AlphaFoldDB" id="A0AAE0M3N1"/>
<feature type="compositionally biased region" description="Basic and acidic residues" evidence="1">
    <location>
        <begin position="158"/>
        <end position="181"/>
    </location>
</feature>
<dbReference type="Proteomes" id="UP001286456">
    <property type="component" value="Unassembled WGS sequence"/>
</dbReference>